<gene>
    <name evidence="15" type="primary">btuB_4</name>
    <name evidence="15" type="ORF">TFUB20_01791</name>
</gene>
<dbReference type="GO" id="GO:0044718">
    <property type="term" value="P:siderophore transmembrane transport"/>
    <property type="evidence" value="ECO:0007669"/>
    <property type="project" value="TreeGrafter"/>
</dbReference>
<dbReference type="InterPro" id="IPR039426">
    <property type="entry name" value="TonB-dep_rcpt-like"/>
</dbReference>
<comment type="subcellular location">
    <subcellularLocation>
        <location evidence="1 10">Cell outer membrane</location>
        <topology evidence="1 10">Multi-pass membrane protein</topology>
    </subcellularLocation>
</comment>
<comment type="similarity">
    <text evidence="10 11">Belongs to the TonB-dependent receptor family.</text>
</comment>
<feature type="chain" id="PRO_5008922651" evidence="12">
    <location>
        <begin position="24"/>
        <end position="744"/>
    </location>
</feature>
<evidence type="ECO:0000256" key="12">
    <source>
        <dbReference type="SAM" id="SignalP"/>
    </source>
</evidence>
<feature type="domain" description="TonB-dependent receptor-like beta-barrel" evidence="13">
    <location>
        <begin position="316"/>
        <end position="709"/>
    </location>
</feature>
<evidence type="ECO:0000256" key="10">
    <source>
        <dbReference type="PROSITE-ProRule" id="PRU01360"/>
    </source>
</evidence>
<keyword evidence="4 10" id="KW-0812">Transmembrane</keyword>
<keyword evidence="9 10" id="KW-0998">Cell outer membrane</keyword>
<dbReference type="CDD" id="cd01347">
    <property type="entry name" value="ligand_gated_channel"/>
    <property type="match status" value="1"/>
</dbReference>
<dbReference type="GeneID" id="34759165"/>
<protein>
    <submittedName>
        <fullName evidence="15">Vitamin B12 transporter BtuB</fullName>
    </submittedName>
</protein>
<keyword evidence="7 10" id="KW-0472">Membrane</keyword>
<evidence type="ECO:0000256" key="3">
    <source>
        <dbReference type="ARBA" id="ARBA00022452"/>
    </source>
</evidence>
<dbReference type="InterPro" id="IPR012910">
    <property type="entry name" value="Plug_dom"/>
</dbReference>
<evidence type="ECO:0000259" key="13">
    <source>
        <dbReference type="Pfam" id="PF00593"/>
    </source>
</evidence>
<dbReference type="GO" id="GO:0015344">
    <property type="term" value="F:siderophore uptake transmembrane transporter activity"/>
    <property type="evidence" value="ECO:0007669"/>
    <property type="project" value="TreeGrafter"/>
</dbReference>
<dbReference type="InterPro" id="IPR008969">
    <property type="entry name" value="CarboxyPept-like_regulatory"/>
</dbReference>
<dbReference type="SUPFAM" id="SSF56935">
    <property type="entry name" value="Porins"/>
    <property type="match status" value="1"/>
</dbReference>
<keyword evidence="2 10" id="KW-0813">Transport</keyword>
<feature type="signal peptide" evidence="12">
    <location>
        <begin position="1"/>
        <end position="23"/>
    </location>
</feature>
<evidence type="ECO:0000256" key="9">
    <source>
        <dbReference type="ARBA" id="ARBA00023237"/>
    </source>
</evidence>
<evidence type="ECO:0000256" key="7">
    <source>
        <dbReference type="ARBA" id="ARBA00023136"/>
    </source>
</evidence>
<dbReference type="RefSeq" id="WP_014225393.1">
    <property type="nucleotide sequence ID" value="NZ_CAUQHC010000052.1"/>
</dbReference>
<dbReference type="Pfam" id="PF13715">
    <property type="entry name" value="CarbopepD_reg_2"/>
    <property type="match status" value="1"/>
</dbReference>
<dbReference type="Proteomes" id="UP000182057">
    <property type="component" value="Unassembled WGS sequence"/>
</dbReference>
<organism evidence="15 16">
    <name type="scientific">Tannerella forsythia</name>
    <name type="common">Bacteroides forsythus</name>
    <dbReference type="NCBI Taxonomy" id="28112"/>
    <lineage>
        <taxon>Bacteria</taxon>
        <taxon>Pseudomonadati</taxon>
        <taxon>Bacteroidota</taxon>
        <taxon>Bacteroidia</taxon>
        <taxon>Bacteroidales</taxon>
        <taxon>Tannerellaceae</taxon>
        <taxon>Tannerella</taxon>
    </lineage>
</organism>
<keyword evidence="3 10" id="KW-1134">Transmembrane beta strand</keyword>
<evidence type="ECO:0000256" key="6">
    <source>
        <dbReference type="ARBA" id="ARBA00023077"/>
    </source>
</evidence>
<evidence type="ECO:0000259" key="14">
    <source>
        <dbReference type="Pfam" id="PF07715"/>
    </source>
</evidence>
<dbReference type="EMBL" id="FMMM01000062">
    <property type="protein sequence ID" value="SCQ22659.1"/>
    <property type="molecule type" value="Genomic_DNA"/>
</dbReference>
<dbReference type="PROSITE" id="PS52016">
    <property type="entry name" value="TONB_DEPENDENT_REC_3"/>
    <property type="match status" value="1"/>
</dbReference>
<dbReference type="Gene3D" id="2.40.170.20">
    <property type="entry name" value="TonB-dependent receptor, beta-barrel domain"/>
    <property type="match status" value="1"/>
</dbReference>
<evidence type="ECO:0000256" key="11">
    <source>
        <dbReference type="RuleBase" id="RU003357"/>
    </source>
</evidence>
<evidence type="ECO:0000256" key="8">
    <source>
        <dbReference type="ARBA" id="ARBA00023170"/>
    </source>
</evidence>
<dbReference type="PANTHER" id="PTHR30069">
    <property type="entry name" value="TONB-DEPENDENT OUTER MEMBRANE RECEPTOR"/>
    <property type="match status" value="1"/>
</dbReference>
<evidence type="ECO:0000313" key="16">
    <source>
        <dbReference type="Proteomes" id="UP000182057"/>
    </source>
</evidence>
<evidence type="ECO:0000256" key="4">
    <source>
        <dbReference type="ARBA" id="ARBA00022692"/>
    </source>
</evidence>
<dbReference type="InterPro" id="IPR037066">
    <property type="entry name" value="Plug_dom_sf"/>
</dbReference>
<evidence type="ECO:0000256" key="1">
    <source>
        <dbReference type="ARBA" id="ARBA00004571"/>
    </source>
</evidence>
<dbReference type="OrthoDB" id="9764669at2"/>
<dbReference type="PANTHER" id="PTHR30069:SF29">
    <property type="entry name" value="HEMOGLOBIN AND HEMOGLOBIN-HAPTOGLOBIN-BINDING PROTEIN 1-RELATED"/>
    <property type="match status" value="1"/>
</dbReference>
<dbReference type="InterPro" id="IPR000531">
    <property type="entry name" value="Beta-barrel_TonB"/>
</dbReference>
<feature type="domain" description="TonB-dependent receptor plug" evidence="14">
    <location>
        <begin position="129"/>
        <end position="236"/>
    </location>
</feature>
<dbReference type="InterPro" id="IPR036942">
    <property type="entry name" value="Beta-barrel_TonB_sf"/>
</dbReference>
<dbReference type="GO" id="GO:0009279">
    <property type="term" value="C:cell outer membrane"/>
    <property type="evidence" value="ECO:0007669"/>
    <property type="project" value="UniProtKB-SubCell"/>
</dbReference>
<keyword evidence="8" id="KW-0675">Receptor</keyword>
<proteinExistence type="inferred from homology"/>
<evidence type="ECO:0000256" key="5">
    <source>
        <dbReference type="ARBA" id="ARBA00022729"/>
    </source>
</evidence>
<name>A0A1D3UR48_TANFO</name>
<dbReference type="SUPFAM" id="SSF49464">
    <property type="entry name" value="Carboxypeptidase regulatory domain-like"/>
    <property type="match status" value="1"/>
</dbReference>
<dbReference type="Pfam" id="PF00593">
    <property type="entry name" value="TonB_dep_Rec_b-barrel"/>
    <property type="match status" value="1"/>
</dbReference>
<evidence type="ECO:0000313" key="15">
    <source>
        <dbReference type="EMBL" id="SCQ22659.1"/>
    </source>
</evidence>
<dbReference type="AlphaFoldDB" id="A0A1D3UR48"/>
<keyword evidence="6 11" id="KW-0798">TonB box</keyword>
<dbReference type="OMA" id="DIHTGTY"/>
<keyword evidence="5 12" id="KW-0732">Signal</keyword>
<accession>A0A1D3UR48</accession>
<dbReference type="Pfam" id="PF07715">
    <property type="entry name" value="Plug"/>
    <property type="match status" value="1"/>
</dbReference>
<reference evidence="15 16" key="1">
    <citation type="submission" date="2016-09" db="EMBL/GenBank/DDBJ databases">
        <authorList>
            <person name="Capua I."/>
            <person name="De Benedictis P."/>
            <person name="Joannis T."/>
            <person name="Lombin L.H."/>
            <person name="Cattoli G."/>
        </authorList>
    </citation>
    <scope>NUCLEOTIDE SEQUENCE [LARGE SCALE GENOMIC DNA]</scope>
    <source>
        <strain evidence="15 16">UB20</strain>
    </source>
</reference>
<sequence length="744" mass="83632" precursor="true">MKSFLGNILFLLLLTVPSGTVFAEDEELEVGRYTVKGTVVDENGDPLPGASVWVVGATIGAGTNANGEFAIRLNEGREYTLRVSFTGYIPEEVKVNRQTGAQPLHVILKPAENELNEVVVTGARIARPLKEVPVLTRVISQKDIQALNPMSIETLLQYELPGLQITYNSMSRMPQIKYQGVDGEYMLFLIDGERVSGEGADHNVDFTRFNVDEIERIEFIRGSQSTVYGSNALGGVINIITKKANRPFIGNIHARYAGTNGQKYTVSAGTKKDRFSSLTNITFRTRDTYSVGDKNGKTLKIVNPDGTAKDSILKAESTTVYGYKVWDASQKFGYAFTDKLSADLRGSFYHNMRDVPEGGKIQDIFVDYAFNTKVNYVFRDDRRLIVSYNYDNYKKDKDFFEAKFKRTDYRNRTQMLRADYSGTYGDHTVSIGSEGFFEYLKHYMMKDSADARNENYAFYMQEDWKPFSSLNVIVGVRADYHRKYHWHVTPKVSAMYRPAKTVTLRAGYSQGFRSPSLKELYQEYDMGGLGFLMLYGNPDLKPETSHQFSLSAEYTQGGFNASVSTSHNRFHNKITYKEKNKNAAEWQYTNAEHARTTSVEAIVQMRMDFGLTMTGSYAYVNDYEQVNGKNTSSVRPHSVTFHAVYSRKFGKIGTNLALNGQWASQLSTYRFSKDGTHRSVTYDARTLCSLNAGATMPKGVSVNVGIDNLFNYQDKAADSSLQLPQKGISLIGTVNINLADMFGL</sequence>
<evidence type="ECO:0000256" key="2">
    <source>
        <dbReference type="ARBA" id="ARBA00022448"/>
    </source>
</evidence>
<dbReference type="Gene3D" id="2.170.130.10">
    <property type="entry name" value="TonB-dependent receptor, plug domain"/>
    <property type="match status" value="1"/>
</dbReference>
<dbReference type="Gene3D" id="2.60.40.1120">
    <property type="entry name" value="Carboxypeptidase-like, regulatory domain"/>
    <property type="match status" value="1"/>
</dbReference>